<reference evidence="1 2" key="1">
    <citation type="journal article" date="2021" name="Elife">
        <title>Chloroplast acquisition without the gene transfer in kleptoplastic sea slugs, Plakobranchus ocellatus.</title>
        <authorList>
            <person name="Maeda T."/>
            <person name="Takahashi S."/>
            <person name="Yoshida T."/>
            <person name="Shimamura S."/>
            <person name="Takaki Y."/>
            <person name="Nagai Y."/>
            <person name="Toyoda A."/>
            <person name="Suzuki Y."/>
            <person name="Arimoto A."/>
            <person name="Ishii H."/>
            <person name="Satoh N."/>
            <person name="Nishiyama T."/>
            <person name="Hasebe M."/>
            <person name="Maruyama T."/>
            <person name="Minagawa J."/>
            <person name="Obokata J."/>
            <person name="Shigenobu S."/>
        </authorList>
    </citation>
    <scope>NUCLEOTIDE SEQUENCE [LARGE SCALE GENOMIC DNA]</scope>
</reference>
<evidence type="ECO:0008006" key="3">
    <source>
        <dbReference type="Google" id="ProtNLM"/>
    </source>
</evidence>
<sequence length="106" mass="11985">MERWLAFSLPSYSLLNLQHHHFLLRYIFQTEPSVIPAGNSSDQVELLGCLTQQETPGRCYCNRCPEIPGKQSTVVSDFHFFSESEPCDSIIADLINSSKVLKQTHG</sequence>
<dbReference type="EMBL" id="BMAT01007294">
    <property type="protein sequence ID" value="GFR61638.1"/>
    <property type="molecule type" value="Genomic_DNA"/>
</dbReference>
<name>A0AAV4EMG4_9GAST</name>
<evidence type="ECO:0000313" key="2">
    <source>
        <dbReference type="Proteomes" id="UP000762676"/>
    </source>
</evidence>
<comment type="caution">
    <text evidence="1">The sequence shown here is derived from an EMBL/GenBank/DDBJ whole genome shotgun (WGS) entry which is preliminary data.</text>
</comment>
<gene>
    <name evidence="1" type="ORF">ElyMa_003562500</name>
</gene>
<evidence type="ECO:0000313" key="1">
    <source>
        <dbReference type="EMBL" id="GFR61638.1"/>
    </source>
</evidence>
<dbReference type="Proteomes" id="UP000762676">
    <property type="component" value="Unassembled WGS sequence"/>
</dbReference>
<proteinExistence type="predicted"/>
<keyword evidence="2" id="KW-1185">Reference proteome</keyword>
<protein>
    <recommendedName>
        <fullName evidence="3">Laminin N-terminal domain-containing protein</fullName>
    </recommendedName>
</protein>
<organism evidence="1 2">
    <name type="scientific">Elysia marginata</name>
    <dbReference type="NCBI Taxonomy" id="1093978"/>
    <lineage>
        <taxon>Eukaryota</taxon>
        <taxon>Metazoa</taxon>
        <taxon>Spiralia</taxon>
        <taxon>Lophotrochozoa</taxon>
        <taxon>Mollusca</taxon>
        <taxon>Gastropoda</taxon>
        <taxon>Heterobranchia</taxon>
        <taxon>Euthyneura</taxon>
        <taxon>Panpulmonata</taxon>
        <taxon>Sacoglossa</taxon>
        <taxon>Placobranchoidea</taxon>
        <taxon>Plakobranchidae</taxon>
        <taxon>Elysia</taxon>
    </lineage>
</organism>
<accession>A0AAV4EMG4</accession>
<dbReference type="AlphaFoldDB" id="A0AAV4EMG4"/>